<evidence type="ECO:0000259" key="2">
    <source>
        <dbReference type="Pfam" id="PF01833"/>
    </source>
</evidence>
<protein>
    <recommendedName>
        <fullName evidence="2">IPT/TIG domain-containing protein</fullName>
    </recommendedName>
</protein>
<feature type="signal peptide" evidence="1">
    <location>
        <begin position="1"/>
        <end position="23"/>
    </location>
</feature>
<dbReference type="Proteomes" id="UP000191680">
    <property type="component" value="Unassembled WGS sequence"/>
</dbReference>
<comment type="caution">
    <text evidence="3">The sequence shown here is derived from an EMBL/GenBank/DDBJ whole genome shotgun (WGS) entry which is preliminary data.</text>
</comment>
<dbReference type="InterPro" id="IPR014756">
    <property type="entry name" value="Ig_E-set"/>
</dbReference>
<name>A0A1V6LPM9_9FLAO</name>
<proteinExistence type="predicted"/>
<evidence type="ECO:0000313" key="4">
    <source>
        <dbReference type="Proteomes" id="UP000191680"/>
    </source>
</evidence>
<dbReference type="SUPFAM" id="SSF81296">
    <property type="entry name" value="E set domains"/>
    <property type="match status" value="1"/>
</dbReference>
<dbReference type="Pfam" id="PF01833">
    <property type="entry name" value="TIG"/>
    <property type="match status" value="1"/>
</dbReference>
<dbReference type="AlphaFoldDB" id="A0A1V6LPM9"/>
<dbReference type="InterPro" id="IPR002909">
    <property type="entry name" value="IPT_dom"/>
</dbReference>
<sequence length="449" mass="50147">MTIKNYFSIFLFVAVLTSCSSDADNDTETVNQPEPPTEVTVQAFEQPYAYVNDQVTLVGTNFTTNASEIKVLLDDIEATLISATSTELTFTIPAGTSASPFVAIEMPNTNVSYADTYQPIAVVDNTKGEWITYPFYLEAINAVRNIQATGKEEIYFSTEAKREEGGGTGIMKVHNTLNGGVSIAFFNQAYAFTEENGDFLVGPQGGEFLLGSNYLSYLKADGTQTIFEDFPSNVNSWTRGLFVDENEQTIIVGSAEGRIYKSTNGAQSFDMIHSRESNNYEFLSFYAHSENQVWLAGYTFPFPENLDYYPAKQLRLKDGVWEDSAIQIEPGNRTRERIERIKFIDGITGYASAYIVDLDTGAEKYVLIKSINSGDSYEIVLEEDTRIDDFIFKNPNEGWYIAGNQIFTTTDGGSSWQLMHTTTMACKGILYNDGILWVIADGMLLKYYF</sequence>
<gene>
    <name evidence="3" type="ORF">BUL40_12100</name>
</gene>
<dbReference type="SUPFAM" id="SSF110296">
    <property type="entry name" value="Oligoxyloglucan reducing end-specific cellobiohydrolase"/>
    <property type="match status" value="1"/>
</dbReference>
<dbReference type="EMBL" id="MTBC01000008">
    <property type="protein sequence ID" value="OQD42155.1"/>
    <property type="molecule type" value="Genomic_DNA"/>
</dbReference>
<dbReference type="OrthoDB" id="9764804at2"/>
<dbReference type="RefSeq" id="WP_080319478.1">
    <property type="nucleotide sequence ID" value="NZ_MTBC01000008.1"/>
</dbReference>
<evidence type="ECO:0000313" key="3">
    <source>
        <dbReference type="EMBL" id="OQD42155.1"/>
    </source>
</evidence>
<dbReference type="CDD" id="cd00603">
    <property type="entry name" value="IPT_PCSR"/>
    <property type="match status" value="1"/>
</dbReference>
<dbReference type="PROSITE" id="PS51257">
    <property type="entry name" value="PROKAR_LIPOPROTEIN"/>
    <property type="match status" value="1"/>
</dbReference>
<organism evidence="3 4">
    <name type="scientific">Croceivirga radicis</name>
    <dbReference type="NCBI Taxonomy" id="1929488"/>
    <lineage>
        <taxon>Bacteria</taxon>
        <taxon>Pseudomonadati</taxon>
        <taxon>Bacteroidota</taxon>
        <taxon>Flavobacteriia</taxon>
        <taxon>Flavobacteriales</taxon>
        <taxon>Flavobacteriaceae</taxon>
        <taxon>Croceivirga</taxon>
    </lineage>
</organism>
<feature type="domain" description="IPT/TIG" evidence="2">
    <location>
        <begin position="52"/>
        <end position="108"/>
    </location>
</feature>
<keyword evidence="4" id="KW-1185">Reference proteome</keyword>
<keyword evidence="1" id="KW-0732">Signal</keyword>
<dbReference type="InterPro" id="IPR013783">
    <property type="entry name" value="Ig-like_fold"/>
</dbReference>
<dbReference type="Gene3D" id="2.60.40.10">
    <property type="entry name" value="Immunoglobulins"/>
    <property type="match status" value="1"/>
</dbReference>
<reference evidence="3 4" key="1">
    <citation type="submission" date="2016-12" db="EMBL/GenBank/DDBJ databases">
        <authorList>
            <person name="Song W.-J."/>
            <person name="Kurnit D.M."/>
        </authorList>
    </citation>
    <scope>NUCLEOTIDE SEQUENCE [LARGE SCALE GENOMIC DNA]</scope>
    <source>
        <strain evidence="3 4">HSG9</strain>
    </source>
</reference>
<evidence type="ECO:0000256" key="1">
    <source>
        <dbReference type="SAM" id="SignalP"/>
    </source>
</evidence>
<accession>A0A1V6LPM9</accession>
<feature type="chain" id="PRO_5013071048" description="IPT/TIG domain-containing protein" evidence="1">
    <location>
        <begin position="24"/>
        <end position="449"/>
    </location>
</feature>